<feature type="transmembrane region" description="Helical" evidence="3">
    <location>
        <begin position="434"/>
        <end position="456"/>
    </location>
</feature>
<feature type="domain" description="Phage tail tape measure protein" evidence="4">
    <location>
        <begin position="128"/>
        <end position="321"/>
    </location>
</feature>
<dbReference type="Pfam" id="PF10145">
    <property type="entry name" value="PhageMin_Tail"/>
    <property type="match status" value="1"/>
</dbReference>
<dbReference type="NCBIfam" id="TIGR01760">
    <property type="entry name" value="tape_meas_TP901"/>
    <property type="match status" value="1"/>
</dbReference>
<dbReference type="PANTHER" id="PTHR37813">
    <property type="entry name" value="FELS-2 PROPHAGE PROTEIN"/>
    <property type="match status" value="1"/>
</dbReference>
<keyword evidence="3" id="KW-1133">Transmembrane helix</keyword>
<dbReference type="PANTHER" id="PTHR37813:SF1">
    <property type="entry name" value="FELS-2 PROPHAGE PROTEIN"/>
    <property type="match status" value="1"/>
</dbReference>
<feature type="compositionally biased region" description="Gly residues" evidence="2">
    <location>
        <begin position="1192"/>
        <end position="1206"/>
    </location>
</feature>
<dbReference type="HOGENOM" id="CLU_245127_0_0_11"/>
<feature type="compositionally biased region" description="Basic and acidic residues" evidence="2">
    <location>
        <begin position="1208"/>
        <end position="1230"/>
    </location>
</feature>
<protein>
    <submittedName>
        <fullName evidence="5">Phage tail tape measure protein, TP901 family</fullName>
    </submittedName>
</protein>
<reference evidence="5 6" key="1">
    <citation type="submission" date="2010-12" db="EMBL/GenBank/DDBJ databases">
        <authorList>
            <person name="Muzny D."/>
            <person name="Qin X."/>
            <person name="Deng J."/>
            <person name="Jiang H."/>
            <person name="Liu Y."/>
            <person name="Qu J."/>
            <person name="Song X.-Z."/>
            <person name="Zhang L."/>
            <person name="Thornton R."/>
            <person name="Coyle M."/>
            <person name="Francisco L."/>
            <person name="Jackson L."/>
            <person name="Javaid M."/>
            <person name="Korchina V."/>
            <person name="Kovar C."/>
            <person name="Mata R."/>
            <person name="Mathew T."/>
            <person name="Ngo R."/>
            <person name="Nguyen L."/>
            <person name="Nguyen N."/>
            <person name="Okwuonu G."/>
            <person name="Ongeri F."/>
            <person name="Pham C."/>
            <person name="Simmons D."/>
            <person name="Wilczek-Boney K."/>
            <person name="Hale W."/>
            <person name="Jakkamsetti A."/>
            <person name="Pham P."/>
            <person name="Ruth R."/>
            <person name="San Lucas F."/>
            <person name="Warren J."/>
            <person name="Zhang J."/>
            <person name="Zhao Z."/>
            <person name="Zhou C."/>
            <person name="Zhu D."/>
            <person name="Lee S."/>
            <person name="Bess C."/>
            <person name="Blankenburg K."/>
            <person name="Forbes L."/>
            <person name="Fu Q."/>
            <person name="Gubbala S."/>
            <person name="Hirani K."/>
            <person name="Jayaseelan J.C."/>
            <person name="Lara F."/>
            <person name="Munidasa M."/>
            <person name="Palculict T."/>
            <person name="Patil S."/>
            <person name="Pu L.-L."/>
            <person name="Saada N."/>
            <person name="Tang L."/>
            <person name="Weissenberger G."/>
            <person name="Zhu Y."/>
            <person name="Hemphill L."/>
            <person name="Shang Y."/>
            <person name="Youmans B."/>
            <person name="Ayvaz T."/>
            <person name="Ross M."/>
            <person name="Santibanez J."/>
            <person name="Aqrawi P."/>
            <person name="Gross S."/>
            <person name="Joshi V."/>
            <person name="Fowler G."/>
            <person name="Nazareth L."/>
            <person name="Reid J."/>
            <person name="Worley K."/>
            <person name="Petrosino J."/>
            <person name="Highlander S."/>
            <person name="Gibbs R."/>
        </authorList>
    </citation>
    <scope>NUCLEOTIDE SEQUENCE [LARGE SCALE GENOMIC DNA]</scope>
    <source>
        <strain evidence="5 6">ATCC 51333</strain>
    </source>
</reference>
<organism evidence="5 6">
    <name type="scientific">Mobiluncus curtisii ATCC 51333</name>
    <dbReference type="NCBI Taxonomy" id="887326"/>
    <lineage>
        <taxon>Bacteria</taxon>
        <taxon>Bacillati</taxon>
        <taxon>Actinomycetota</taxon>
        <taxon>Actinomycetes</taxon>
        <taxon>Actinomycetales</taxon>
        <taxon>Actinomycetaceae</taxon>
        <taxon>Mobiluncus</taxon>
    </lineage>
</organism>
<proteinExistence type="predicted"/>
<evidence type="ECO:0000256" key="3">
    <source>
        <dbReference type="SAM" id="Phobius"/>
    </source>
</evidence>
<gene>
    <name evidence="5" type="ORF">HMPREF0388_1731</name>
</gene>
<feature type="transmembrane region" description="Helical" evidence="3">
    <location>
        <begin position="523"/>
        <end position="546"/>
    </location>
</feature>
<accession>E6M0Z8</accession>
<dbReference type="Proteomes" id="UP000005573">
    <property type="component" value="Unassembled WGS sequence"/>
</dbReference>
<keyword evidence="1" id="KW-1188">Viral release from host cell</keyword>
<keyword evidence="3" id="KW-0472">Membrane</keyword>
<sequence>MGDTFVLDVKIRGDAGSLISEMGKSGAAAKTLNNQLKNVGAGIGAGKAASTLGSMRGAMVSTGVAAMAMAEQHGAAMSRVGTAALGAGAALTATAGLAVKAANDWQSAWAGVTKTVDGADLGGVLEGQLRGLAQKLPASHQEIAGVAEAAGQLGVKRKDVASFTKTMIDLGESTNMSADVAATQIARFNNIMGIANSQAKHLGSSIVALGNSNATTESEIMDMSMRIAATGRQVRMTAPEILAMSASLTSVGVGAESGGTSLSKFFVQMNRAVSSGGKDLETMAKTAGMTSDQFKKLYESKGGAAKAFTEFEKGLGKMIKTGKGANEVMEDLGINEVRLTTALKSMAPNAEMIAKNIDLATKAYEANDKNNALIIEASKRYETAESRMAMAKNRIVDSMIDMGQAIAPLVADTVEGLSKLVSGFTNLPGPVKQAVGVFTLFGGGALLAVGAVAKFLPMLVELKTAMTEIGLMSMFSGAGGKLKGALSGIGSSLAGTAIGAKVAAGASTAGGALAGFGAAAKGAAVAAAPVAGIAAGMAAAMLAAGWGTEKAAAALQNVYSGAKPVAGELANIEQVFSRVQAGGDAAALMFGNVSSRMYNATQQMRYAVDNLGNKSPLKFLEMPSQDDINAAERLTSILGAMANTDVSQTTEAMKQLLAAGSGSKLDNFTGMLDKMPELRSHYEELAKSMHLATDDLTLMKIATGEIVPVFDGAGNAMAKTAAEARQMRDVFGNLPPTSEEAAEAFQKTWDAAQQAAAGFIKIGENADKGLSAWHDAMMRQGEAVREWGANMLQAQALVDTGQLSAQALAGLESMGPEGAKILQEALNQWHAGSAAGLQQLNEGFGVMGAGAAASFADAFTGADTALLTATIMQQQGGEAAKAFSQALSSGILQNSEDPFAAMQQLASQANIKIPVGVETDQIHSDLENMKIAIDQTTGSVKITGIDDEARAKLEELGIAIDGKTGAVNITGQPDEAYAVLRALGVDIDKTTGTVQVHGDTGIAKNAITDLVNQKYTAKVDAKANQSSLSLVRSKISSALAGITVPITGILTGAVNRLTGGKHAAGGYITGPGTGTSDSIPAWLSNGEYVMRAAAVRKYGVSFMHRINENRYAGGGLVGSAQFATDPKQWEEMFSKAATQLSNSLAVTSTPTNITAAERFVTGVATKTQSSVNVANGYLAQIANDTASIAAGHRGGASGSYSGGSYSGGKDKEEDSEEAAKREVEEKRQAQKQALREYESLTGTLTSYSKKISTAFEDFAEIQKLLAPVQAEKNTKGQVTAKAQARADEKTQSNFEKAVEKLISLQEALGDLYTGASKTWQVKGRERSYLDENGKPTEWNVGGAIDKNASREQVNNLIGFLMEAFKGMLTEVGTVKGIAAQKTSPLEIMKMLGWDILGNIKGNKEQDYPVLAGAVAKALASSETGKTMPLLVPSVQKIADSLGKIELKPQSVPGVSREQKGNLITTSVEVGATQAMPLAQPAAQPAARKAEDTSGALSSFVSGLRELNKTTTDAYQKLMATKINVTPDVKVVNVDDIQAQVRIIVRTKLDYSDLQHQTNVAVASIKPPPIIIPVVMGSSTL</sequence>
<evidence type="ECO:0000259" key="4">
    <source>
        <dbReference type="Pfam" id="PF10145"/>
    </source>
</evidence>
<evidence type="ECO:0000313" key="5">
    <source>
        <dbReference type="EMBL" id="EFU79628.1"/>
    </source>
</evidence>
<comment type="caution">
    <text evidence="5">The sequence shown here is derived from an EMBL/GenBank/DDBJ whole genome shotgun (WGS) entry which is preliminary data.</text>
</comment>
<name>E6M0Z8_9ACTO</name>
<evidence type="ECO:0000256" key="1">
    <source>
        <dbReference type="ARBA" id="ARBA00022612"/>
    </source>
</evidence>
<evidence type="ECO:0000313" key="6">
    <source>
        <dbReference type="Proteomes" id="UP000005573"/>
    </source>
</evidence>
<feature type="region of interest" description="Disordered" evidence="2">
    <location>
        <begin position="1192"/>
        <end position="1230"/>
    </location>
</feature>
<dbReference type="InterPro" id="IPR010090">
    <property type="entry name" value="Phage_tape_meas"/>
</dbReference>
<evidence type="ECO:0000256" key="2">
    <source>
        <dbReference type="SAM" id="MobiDB-lite"/>
    </source>
</evidence>
<dbReference type="RefSeq" id="WP_004010105.1">
    <property type="nucleotide sequence ID" value="NZ_GL622340.1"/>
</dbReference>
<keyword evidence="3" id="KW-0812">Transmembrane</keyword>
<dbReference type="EMBL" id="AEPY01000011">
    <property type="protein sequence ID" value="EFU79628.1"/>
    <property type="molecule type" value="Genomic_DNA"/>
</dbReference>